<dbReference type="GO" id="GO:0005737">
    <property type="term" value="C:cytoplasm"/>
    <property type="evidence" value="ECO:0007669"/>
    <property type="project" value="UniProtKB-SubCell"/>
</dbReference>
<dbReference type="UniPathway" id="UPA00068">
    <property type="reaction ID" value="UER00107"/>
</dbReference>
<evidence type="ECO:0000313" key="11">
    <source>
        <dbReference type="EMBL" id="AWD32731.1"/>
    </source>
</evidence>
<dbReference type="Gene3D" id="3.40.1160.10">
    <property type="entry name" value="Acetylglutamate kinase-like"/>
    <property type="match status" value="1"/>
</dbReference>
<dbReference type="InterPro" id="IPR004662">
    <property type="entry name" value="AcgluKinase_fam"/>
</dbReference>
<comment type="subcellular location">
    <subcellularLocation>
        <location evidence="9">Cytoplasm</location>
    </subcellularLocation>
</comment>
<keyword evidence="5 9" id="KW-0547">Nucleotide-binding</keyword>
<accession>A0A3S7JAN5</accession>
<evidence type="ECO:0000256" key="8">
    <source>
        <dbReference type="ARBA" id="ARBA00048141"/>
    </source>
</evidence>
<evidence type="ECO:0000259" key="10">
    <source>
        <dbReference type="Pfam" id="PF00696"/>
    </source>
</evidence>
<dbReference type="GO" id="GO:0003991">
    <property type="term" value="F:acetylglutamate kinase activity"/>
    <property type="evidence" value="ECO:0007669"/>
    <property type="project" value="UniProtKB-UniRule"/>
</dbReference>
<feature type="domain" description="Aspartate/glutamate/uridylate kinase" evidence="10">
    <location>
        <begin position="26"/>
        <end position="267"/>
    </location>
</feature>
<organism evidence="11 12">
    <name type="scientific">Candidatus Kinetoplastidibacterium kentomonadis</name>
    <dbReference type="NCBI Taxonomy" id="1576550"/>
    <lineage>
        <taxon>Bacteria</taxon>
        <taxon>Pseudomonadati</taxon>
        <taxon>Pseudomonadota</taxon>
        <taxon>Betaproteobacteria</taxon>
        <taxon>Candidatus Kinetoplastidibacterium</taxon>
    </lineage>
</organism>
<dbReference type="GO" id="GO:0005524">
    <property type="term" value="F:ATP binding"/>
    <property type="evidence" value="ECO:0007669"/>
    <property type="project" value="UniProtKB-UniRule"/>
</dbReference>
<dbReference type="AlphaFoldDB" id="A0A3S7JAN5"/>
<keyword evidence="12" id="KW-1185">Reference proteome</keyword>
<comment type="pathway">
    <text evidence="1 9">Amino-acid biosynthesis; L-arginine biosynthesis; N(2)-acetyl-L-ornithine from L-glutamate: step 2/4.</text>
</comment>
<feature type="site" description="Transition state stabilizer" evidence="9">
    <location>
        <position position="248"/>
    </location>
</feature>
<dbReference type="InterPro" id="IPR037528">
    <property type="entry name" value="ArgB"/>
</dbReference>
<dbReference type="KEGG" id="kso:CKSOR_00630"/>
<dbReference type="SUPFAM" id="SSF53633">
    <property type="entry name" value="Carbamate kinase-like"/>
    <property type="match status" value="1"/>
</dbReference>
<feature type="binding site" evidence="9">
    <location>
        <begin position="66"/>
        <end position="67"/>
    </location>
    <ligand>
        <name>substrate</name>
    </ligand>
</feature>
<evidence type="ECO:0000313" key="12">
    <source>
        <dbReference type="Proteomes" id="UP000266796"/>
    </source>
</evidence>
<evidence type="ECO:0000256" key="9">
    <source>
        <dbReference type="HAMAP-Rule" id="MF_00082"/>
    </source>
</evidence>
<feature type="binding site" evidence="9">
    <location>
        <position position="188"/>
    </location>
    <ligand>
        <name>substrate</name>
    </ligand>
</feature>
<sequence>MNEISYKNKVDVISQSLPYIQKFHGKTIVIKYGGNAMTDIALQNSVARDIVLLKLIGIKPVIVHGGGPQINDTLQKVGKRGNFIDGIRITDSETMEIVEWILCGQIQQKIVAMINNSGAKAVGVSGKDGCLIKAQKKFITSTNNKPIDIGYVGDILSIDIQIIRTLQDGGFVPVISPIGYGEDGNSYNINADTVAGKIAESLKAEKLIMMTNTDGLLDKNKSLISEIHINSLEELFANGTITGGMMPKIYSSIEAIKKGTNSVHIINGTIKHCLILEMLTDEGIGTMIYS</sequence>
<dbReference type="PRINTS" id="PR00474">
    <property type="entry name" value="GLU5KINASE"/>
</dbReference>
<dbReference type="OrthoDB" id="9803155at2"/>
<feature type="binding site" evidence="9">
    <location>
        <position position="88"/>
    </location>
    <ligand>
        <name>substrate</name>
    </ligand>
</feature>
<feature type="site" description="Transition state stabilizer" evidence="9">
    <location>
        <position position="31"/>
    </location>
</feature>
<evidence type="ECO:0000256" key="6">
    <source>
        <dbReference type="ARBA" id="ARBA00022777"/>
    </source>
</evidence>
<evidence type="ECO:0000256" key="2">
    <source>
        <dbReference type="ARBA" id="ARBA00022571"/>
    </source>
</evidence>
<dbReference type="InterPro" id="IPR001048">
    <property type="entry name" value="Asp/Glu/Uridylate_kinase"/>
</dbReference>
<comment type="catalytic activity">
    <reaction evidence="8 9">
        <text>N-acetyl-L-glutamate + ATP = N-acetyl-L-glutamyl 5-phosphate + ADP</text>
        <dbReference type="Rhea" id="RHEA:14629"/>
        <dbReference type="ChEBI" id="CHEBI:30616"/>
        <dbReference type="ChEBI" id="CHEBI:44337"/>
        <dbReference type="ChEBI" id="CHEBI:57936"/>
        <dbReference type="ChEBI" id="CHEBI:456216"/>
        <dbReference type="EC" id="2.7.2.8"/>
    </reaction>
</comment>
<dbReference type="PIRSF" id="PIRSF000728">
    <property type="entry name" value="NAGK"/>
    <property type="match status" value="1"/>
</dbReference>
<gene>
    <name evidence="9 11" type="primary">argB</name>
    <name evidence="11" type="ORF">CKSOR_00630</name>
</gene>
<dbReference type="PANTHER" id="PTHR23342">
    <property type="entry name" value="N-ACETYLGLUTAMATE SYNTHASE"/>
    <property type="match status" value="1"/>
</dbReference>
<dbReference type="GO" id="GO:0042450">
    <property type="term" value="P:L-arginine biosynthetic process via ornithine"/>
    <property type="evidence" value="ECO:0007669"/>
    <property type="project" value="UniProtKB-UniRule"/>
</dbReference>
<evidence type="ECO:0000256" key="7">
    <source>
        <dbReference type="ARBA" id="ARBA00022840"/>
    </source>
</evidence>
<dbReference type="RefSeq" id="WP_108674125.1">
    <property type="nucleotide sequence ID" value="NZ_CP025628.1"/>
</dbReference>
<dbReference type="HAMAP" id="MF_00082">
    <property type="entry name" value="ArgB"/>
    <property type="match status" value="1"/>
</dbReference>
<comment type="function">
    <text evidence="9">Catalyzes the ATP-dependent phosphorylation of N-acetyl-L-glutamate.</text>
</comment>
<keyword evidence="9" id="KW-0963">Cytoplasm</keyword>
<keyword evidence="7 9" id="KW-0067">ATP-binding</keyword>
<dbReference type="EC" id="2.7.2.8" evidence="9"/>
<dbReference type="Proteomes" id="UP000266796">
    <property type="component" value="Chromosome"/>
</dbReference>
<dbReference type="PANTHER" id="PTHR23342:SF0">
    <property type="entry name" value="N-ACETYLGLUTAMATE SYNTHASE, MITOCHONDRIAL"/>
    <property type="match status" value="1"/>
</dbReference>
<dbReference type="InterPro" id="IPR041727">
    <property type="entry name" value="NAGK-C"/>
</dbReference>
<dbReference type="InterPro" id="IPR036393">
    <property type="entry name" value="AceGlu_kinase-like_sf"/>
</dbReference>
<keyword evidence="6 9" id="KW-0418">Kinase</keyword>
<comment type="similarity">
    <text evidence="9">Belongs to the acetylglutamate kinase family. ArgB subfamily.</text>
</comment>
<evidence type="ECO:0000256" key="5">
    <source>
        <dbReference type="ARBA" id="ARBA00022741"/>
    </source>
</evidence>
<proteinExistence type="inferred from homology"/>
<dbReference type="CDD" id="cd04250">
    <property type="entry name" value="AAK_NAGK-C"/>
    <property type="match status" value="1"/>
</dbReference>
<dbReference type="Pfam" id="PF00696">
    <property type="entry name" value="AA_kinase"/>
    <property type="match status" value="1"/>
</dbReference>
<reference evidence="11 12" key="1">
    <citation type="journal article" date="2018" name="Parasitology">
        <title>The reduced genome of Candidatus Kinetoplastibacterium sorsogonicusi, the endosymbiont of Kentomonas sorsogonicus (Trypanosomatidae): loss of the haem-synthesis pathway.</title>
        <authorList>
            <person name="Silva F.M."/>
            <person name="Kostygov A.Y."/>
            <person name="Spodareva V.V."/>
            <person name="Butenko A."/>
            <person name="Tossou R."/>
            <person name="Lukes J."/>
            <person name="Yurchenko V."/>
            <person name="Alves J.M.P."/>
        </authorList>
    </citation>
    <scope>NUCLEOTIDE SEQUENCE [LARGE SCALE GENOMIC DNA]</scope>
    <source>
        <strain evidence="11 12">MF-08</strain>
    </source>
</reference>
<dbReference type="EMBL" id="CP025628">
    <property type="protein sequence ID" value="AWD32731.1"/>
    <property type="molecule type" value="Genomic_DNA"/>
</dbReference>
<evidence type="ECO:0000256" key="1">
    <source>
        <dbReference type="ARBA" id="ARBA00004828"/>
    </source>
</evidence>
<name>A0A3S7JAN5_9PROT</name>
<evidence type="ECO:0000256" key="3">
    <source>
        <dbReference type="ARBA" id="ARBA00022605"/>
    </source>
</evidence>
<keyword evidence="3 9" id="KW-0028">Amino-acid biosynthesis</keyword>
<dbReference type="InterPro" id="IPR001057">
    <property type="entry name" value="Glu/AcGlu_kinase"/>
</dbReference>
<evidence type="ECO:0000256" key="4">
    <source>
        <dbReference type="ARBA" id="ARBA00022679"/>
    </source>
</evidence>
<dbReference type="NCBIfam" id="TIGR00761">
    <property type="entry name" value="argB"/>
    <property type="match status" value="1"/>
</dbReference>
<protein>
    <recommendedName>
        <fullName evidence="9">Acetylglutamate kinase</fullName>
        <ecNumber evidence="9">2.7.2.8</ecNumber>
    </recommendedName>
    <alternativeName>
        <fullName evidence="9">N-acetyl-L-glutamate 5-phosphotransferase</fullName>
    </alternativeName>
    <alternativeName>
        <fullName evidence="9">NAG kinase</fullName>
        <shortName evidence="9">NAGK</shortName>
    </alternativeName>
</protein>
<keyword evidence="4 9" id="KW-0808">Transferase</keyword>
<keyword evidence="2 9" id="KW-0055">Arginine biosynthesis</keyword>
<dbReference type="FunFam" id="3.40.1160.10:FF:000004">
    <property type="entry name" value="Acetylglutamate kinase"/>
    <property type="match status" value="1"/>
</dbReference>